<dbReference type="InterPro" id="IPR009241">
    <property type="entry name" value="HigB-like"/>
</dbReference>
<dbReference type="EMBL" id="STGV01000001">
    <property type="protein sequence ID" value="THV25802.1"/>
    <property type="molecule type" value="Genomic_DNA"/>
</dbReference>
<keyword evidence="2" id="KW-1185">Reference proteome</keyword>
<dbReference type="Pfam" id="PF05973">
    <property type="entry name" value="Gp49"/>
    <property type="match status" value="1"/>
</dbReference>
<dbReference type="PANTHER" id="PTHR41791:SF1">
    <property type="entry name" value="SSL7039 PROTEIN"/>
    <property type="match status" value="1"/>
</dbReference>
<accession>A0A4S8P9L9</accession>
<dbReference type="Proteomes" id="UP000308828">
    <property type="component" value="Unassembled WGS sequence"/>
</dbReference>
<dbReference type="InterPro" id="IPR014056">
    <property type="entry name" value="TypeIITA-like_toxin_pred"/>
</dbReference>
<evidence type="ECO:0000313" key="2">
    <source>
        <dbReference type="Proteomes" id="UP000308828"/>
    </source>
</evidence>
<protein>
    <submittedName>
        <fullName evidence="1">Type II toxin-antitoxin system RelE/ParE family toxin</fullName>
    </submittedName>
</protein>
<dbReference type="NCBIfam" id="TIGR02683">
    <property type="entry name" value="upstrm_HI1419"/>
    <property type="match status" value="1"/>
</dbReference>
<name>A0A4S8P9L9_9HYPH</name>
<proteinExistence type="predicted"/>
<organism evidence="1 2">
    <name type="scientific">Peteryoungia ipomoeae</name>
    <dbReference type="NCBI Taxonomy" id="1210932"/>
    <lineage>
        <taxon>Bacteria</taxon>
        <taxon>Pseudomonadati</taxon>
        <taxon>Pseudomonadota</taxon>
        <taxon>Alphaproteobacteria</taxon>
        <taxon>Hyphomicrobiales</taxon>
        <taxon>Rhizobiaceae</taxon>
        <taxon>Peteryoungia</taxon>
    </lineage>
</organism>
<dbReference type="RefSeq" id="WP_136597637.1">
    <property type="nucleotide sequence ID" value="NZ_STGV01000001.1"/>
</dbReference>
<comment type="caution">
    <text evidence="1">The sequence shown here is derived from an EMBL/GenBank/DDBJ whole genome shotgun (WGS) entry which is preliminary data.</text>
</comment>
<dbReference type="PANTHER" id="PTHR41791">
    <property type="entry name" value="SSL7039 PROTEIN"/>
    <property type="match status" value="1"/>
</dbReference>
<reference evidence="1 2" key="1">
    <citation type="submission" date="2019-04" db="EMBL/GenBank/DDBJ databases">
        <title>Genome sequence of strain shin9-1.</title>
        <authorList>
            <person name="Gao J."/>
            <person name="Sun J."/>
        </authorList>
    </citation>
    <scope>NUCLEOTIDE SEQUENCE [LARGE SCALE GENOMIC DNA]</scope>
    <source>
        <strain evidence="2">shin9-1</strain>
    </source>
</reference>
<dbReference type="OrthoDB" id="5296237at2"/>
<dbReference type="PIRSF" id="PIRSF028744">
    <property type="entry name" value="Addict_mod_HI1419"/>
    <property type="match status" value="1"/>
</dbReference>
<evidence type="ECO:0000313" key="1">
    <source>
        <dbReference type="EMBL" id="THV25802.1"/>
    </source>
</evidence>
<gene>
    <name evidence="1" type="ORF">FAA97_06380</name>
</gene>
<dbReference type="AlphaFoldDB" id="A0A4S8P9L9"/>
<sequence length="124" mass="14077">MQCLYAVAYIVVMIRYEIEVYQTEEGDLPFQAWLDAIQAPEIKAQLVARIRRASLGNFGDFKKLTDAKGICEMRVHAGQGFRIFYAVIGQTVVLLLAGSTKKDQARTLAKAKVYLEDYRKRVKS</sequence>